<evidence type="ECO:0000313" key="2">
    <source>
        <dbReference type="EMBL" id="MCU6716129.1"/>
    </source>
</evidence>
<keyword evidence="4" id="KW-1185">Reference proteome</keyword>
<protein>
    <submittedName>
        <fullName evidence="1">Uncharacterized protein</fullName>
    </submittedName>
</protein>
<dbReference type="EMBL" id="JAJEQW010000011">
    <property type="protein sequence ID" value="MCC2242698.1"/>
    <property type="molecule type" value="Genomic_DNA"/>
</dbReference>
<proteinExistence type="predicted"/>
<accession>A0AAW4WFG1</accession>
<evidence type="ECO:0000313" key="1">
    <source>
        <dbReference type="EMBL" id="MCC2242698.1"/>
    </source>
</evidence>
<dbReference type="Proteomes" id="UP001209666">
    <property type="component" value="Unassembled WGS sequence"/>
</dbReference>
<organism evidence="1 3">
    <name type="scientific">Roseburia amylophila</name>
    <dbReference type="NCBI Taxonomy" id="2981794"/>
    <lineage>
        <taxon>Bacteria</taxon>
        <taxon>Bacillati</taxon>
        <taxon>Bacillota</taxon>
        <taxon>Clostridia</taxon>
        <taxon>Lachnospirales</taxon>
        <taxon>Lachnospiraceae</taxon>
        <taxon>Roseburia</taxon>
    </lineage>
</organism>
<dbReference type="AlphaFoldDB" id="A0AAW4WFG1"/>
<name>A0AAW4WFG1_9FIRM</name>
<evidence type="ECO:0000313" key="4">
    <source>
        <dbReference type="Proteomes" id="UP001209666"/>
    </source>
</evidence>
<dbReference type="EMBL" id="JAOQKI010000002">
    <property type="protein sequence ID" value="MCU6716129.1"/>
    <property type="molecule type" value="Genomic_DNA"/>
</dbReference>
<comment type="caution">
    <text evidence="1">The sequence shown here is derived from an EMBL/GenBank/DDBJ whole genome shotgun (WGS) entry which is preliminary data.</text>
</comment>
<gene>
    <name evidence="1" type="ORF">LKD47_10355</name>
    <name evidence="2" type="ORF">OCV43_02405</name>
</gene>
<reference evidence="2 4" key="1">
    <citation type="journal article" date="2021" name="ISME Commun">
        <title>Automated analysis of genomic sequences facilitates high-throughput and comprehensive description of bacteria.</title>
        <authorList>
            <person name="Hitch T.C.A."/>
        </authorList>
    </citation>
    <scope>NUCLEOTIDE SEQUENCE [LARGE SCALE GENOMIC DNA]</scope>
    <source>
        <strain evidence="2 4">Sanger_19</strain>
    </source>
</reference>
<dbReference type="Proteomes" id="UP001198893">
    <property type="component" value="Unassembled WGS sequence"/>
</dbReference>
<sequence>MTPEFLNSTLEHLYERTKEGKQHWNVEMKTSEYKEESEKPVVEADGKQWVVDECYTAYSCEEHGNEFVMITYENIETCGEEVRSTNMVFLPDPNVRYFDLDRLAQYAILPSQKLMETIHQLFTLLLSLQKEESAQVEWKISE</sequence>
<reference evidence="2" key="3">
    <citation type="submission" date="2022-09" db="EMBL/GenBank/DDBJ databases">
        <authorList>
            <person name="Hitch T.C.A."/>
        </authorList>
    </citation>
    <scope>NUCLEOTIDE SEQUENCE</scope>
    <source>
        <strain evidence="2">Sanger_19</strain>
    </source>
</reference>
<dbReference type="RefSeq" id="WP_022244528.1">
    <property type="nucleotide sequence ID" value="NZ_JAJEQW010000011.1"/>
</dbReference>
<evidence type="ECO:0000313" key="3">
    <source>
        <dbReference type="Proteomes" id="UP001198893"/>
    </source>
</evidence>
<reference evidence="1" key="2">
    <citation type="submission" date="2021-10" db="EMBL/GenBank/DDBJ databases">
        <title>Anaerobic single-cell dispensing facilitates the cultivation of human gut bacteria.</title>
        <authorList>
            <person name="Afrizal A."/>
        </authorList>
    </citation>
    <scope>NUCLEOTIDE SEQUENCE</scope>
    <source>
        <strain evidence="1">CLA-AA-H204</strain>
    </source>
</reference>